<feature type="chain" id="PRO_5007871259" evidence="1">
    <location>
        <begin position="26"/>
        <end position="127"/>
    </location>
</feature>
<reference evidence="2 3" key="1">
    <citation type="journal article" date="2016" name="Mol. Biol. Evol.">
        <title>Comparative Genomics of Early-Diverging Mushroom-Forming Fungi Provides Insights into the Origins of Lignocellulose Decay Capabilities.</title>
        <authorList>
            <person name="Nagy L.G."/>
            <person name="Riley R."/>
            <person name="Tritt A."/>
            <person name="Adam C."/>
            <person name="Daum C."/>
            <person name="Floudas D."/>
            <person name="Sun H."/>
            <person name="Yadav J.S."/>
            <person name="Pangilinan J."/>
            <person name="Larsson K.H."/>
            <person name="Matsuura K."/>
            <person name="Barry K."/>
            <person name="Labutti K."/>
            <person name="Kuo R."/>
            <person name="Ohm R.A."/>
            <person name="Bhattacharya S.S."/>
            <person name="Shirouzu T."/>
            <person name="Yoshinaga Y."/>
            <person name="Martin F.M."/>
            <person name="Grigoriev I.V."/>
            <person name="Hibbett D.S."/>
        </authorList>
    </citation>
    <scope>NUCLEOTIDE SEQUENCE [LARGE SCALE GENOMIC DNA]</scope>
    <source>
        <strain evidence="2 3">HHB10207 ss-3</strain>
    </source>
</reference>
<evidence type="ECO:0000313" key="3">
    <source>
        <dbReference type="Proteomes" id="UP000076798"/>
    </source>
</evidence>
<keyword evidence="1" id="KW-0732">Signal</keyword>
<proteinExistence type="predicted"/>
<dbReference type="AlphaFoldDB" id="A0A166BMB6"/>
<evidence type="ECO:0000313" key="2">
    <source>
        <dbReference type="EMBL" id="KZT36542.1"/>
    </source>
</evidence>
<evidence type="ECO:0000256" key="1">
    <source>
        <dbReference type="SAM" id="SignalP"/>
    </source>
</evidence>
<dbReference type="Proteomes" id="UP000076798">
    <property type="component" value="Unassembled WGS sequence"/>
</dbReference>
<feature type="signal peptide" evidence="1">
    <location>
        <begin position="1"/>
        <end position="25"/>
    </location>
</feature>
<gene>
    <name evidence="2" type="ORF">SISSUDRAFT_56990</name>
</gene>
<dbReference type="EMBL" id="KV428104">
    <property type="protein sequence ID" value="KZT36542.1"/>
    <property type="molecule type" value="Genomic_DNA"/>
</dbReference>
<sequence>MHFKLSLSKALSLVLFSSAVHIASASPTPKSSHSVTGVILVSDAHSQIAQGFVSQTLSCSDSKWSSRSHPDKYDRIHQYWGIRRAIPCHRCRCRHCRRQFWSRKRSVSSAILISRQYSYLCCTVSHS</sequence>
<organism evidence="2 3">
    <name type="scientific">Sistotremastrum suecicum HHB10207 ss-3</name>
    <dbReference type="NCBI Taxonomy" id="1314776"/>
    <lineage>
        <taxon>Eukaryota</taxon>
        <taxon>Fungi</taxon>
        <taxon>Dikarya</taxon>
        <taxon>Basidiomycota</taxon>
        <taxon>Agaricomycotina</taxon>
        <taxon>Agaricomycetes</taxon>
        <taxon>Sistotremastrales</taxon>
        <taxon>Sistotremastraceae</taxon>
        <taxon>Sistotremastrum</taxon>
    </lineage>
</organism>
<protein>
    <submittedName>
        <fullName evidence="2">Uncharacterized protein</fullName>
    </submittedName>
</protein>
<accession>A0A166BMB6</accession>
<name>A0A166BMB6_9AGAM</name>
<keyword evidence="3" id="KW-1185">Reference proteome</keyword>